<sequence>MGFDNECILNIQSLAGEYFCPVCRLLVYPNEALQSQCTHLYCKPCLSYVVSTTRACPYDGYLVTEADSKPLSESNKALAETIGKITVYCLYHRSGCTWQGPLSECTSHCSECAFGNSPVVCNRCGVQIVHRQVQEHAQNCPGVQPQAHAEGAKDAAVTGTPAAGDQNQAATQAATTSATTQTTASSTPGQGSNQQANPTTQSQPAVQAVVSTADQWYQQQQQYQQYYQQYPGYDPYQQHYQQYYPYQQQAVPQCTQSQVYMQPQTQVQPQAQLQTQAQSHPQVQLPAAAQPQSQGQVNPQQQTHTPIQPQSQLPLQTHAPPHGQPPPQAQLHQQTNPVQQHPQHIQLPQYQQPHSQMQHPQSQVLTQAHSQLHPQHPVPQSHPPAQGLPQTHAQYPMQPIPQPFASQPNHPVNPHVQPQPQHSSAHAVTGHHSYPQPQPQQQLQLGGLQHPVHYAQGGPQPQFPQQSPLLRPPQSHVPVQNPQQSGLLPSPGQVPNVPPAQQQPVQAHAQQPGLPVHQLPVMQSVQQPIHQQYVQQQPPFPGQALGPVQNQVHQQGAYMQQHLHGHSQLRPQGPSHAYTQPLQNVPLPHGTQAHQAQNLGGRPPYGVPTYPHPHSSVGMQVRPMQVGADQQSGNAFRANNQMQLSSEQPSGAISRPTSNRQGDDIIEKSSEADSSSQKNVRRDPNDLDVASGLGSDVSDLKTVISESNLKPVDDDNKSINEVKEEPKKGNDDQKDISNTDNDAEDKGVKDGPVMKNRPLPEAEHLEDQSMKSQRGRNVTPQHSGGFILHGQVQGEGLAQPSHSIPIAEQGKQQPPVIPHGPSALQQRPIGSSLLTAPPPGSLHHGQIPGHPSARVRPLGPGHIPHGPEVSSAGMTGLGSTPITGRGGSHYGLQGTYTQGHALPSQADRTPYGHDTDMFANQRPNYTDGKRLDPLGQQSGMHSNAMRMNGAPGMDSSSALGLRDDRFRPFSDEYMNPFPKDPSQRIVDRREFEEDLKHFSRPSDLDTQSTTKFGANFSSSRPLDRGPLDKGLHGPNYDSGMKLESLGGPPPSRFFPPYHHDGLMHPNDIAERSIGFHDNTLGRQPDSVRAHPEFFGPGRRYDRRHRDGMAPRSPGRDYPGVSSRGFGAIPGLDDIDGRESRRFGDSFHGSRFPVLPSHMRMGEFEGPSQDGFSNHFRRGEHLGHHNMRNRLGEPIGFGAFPGPAGMGDLSGTGNFFNPRLGEPGFRSSFSFKGFPGDGGIYAGELESFDNSRRRKSSSMGWCRICKVDCETVEGLDLHSQTREHQKRAMDMVVTIKQNAKKQKLANNDHSSVDDASKSKNTSIEGRGNKN</sequence>
<protein>
    <recommendedName>
        <fullName evidence="6">RING-type domain-containing protein</fullName>
    </recommendedName>
</protein>
<dbReference type="SUPFAM" id="SSF49599">
    <property type="entry name" value="TRAF domain-like"/>
    <property type="match status" value="1"/>
</dbReference>
<feature type="compositionally biased region" description="Low complexity" evidence="5">
    <location>
        <begin position="439"/>
        <end position="449"/>
    </location>
</feature>
<feature type="compositionally biased region" description="Basic and acidic residues" evidence="5">
    <location>
        <begin position="661"/>
        <end position="671"/>
    </location>
</feature>
<feature type="compositionally biased region" description="Polar residues" evidence="5">
    <location>
        <begin position="1004"/>
        <end position="1020"/>
    </location>
</feature>
<feature type="region of interest" description="Disordered" evidence="5">
    <location>
        <begin position="1081"/>
        <end position="1136"/>
    </location>
</feature>
<keyword evidence="3" id="KW-0862">Zinc</keyword>
<dbReference type="CDD" id="cd16449">
    <property type="entry name" value="RING-HC"/>
    <property type="match status" value="1"/>
</dbReference>
<feature type="region of interest" description="Disordered" evidence="5">
    <location>
        <begin position="588"/>
        <end position="618"/>
    </location>
</feature>
<dbReference type="Proteomes" id="UP000008311">
    <property type="component" value="Unassembled WGS sequence"/>
</dbReference>
<dbReference type="SUPFAM" id="SSF57850">
    <property type="entry name" value="RING/U-box"/>
    <property type="match status" value="1"/>
</dbReference>
<organism evidence="7 8">
    <name type="scientific">Ricinus communis</name>
    <name type="common">Castor bean</name>
    <dbReference type="NCBI Taxonomy" id="3988"/>
    <lineage>
        <taxon>Eukaryota</taxon>
        <taxon>Viridiplantae</taxon>
        <taxon>Streptophyta</taxon>
        <taxon>Embryophyta</taxon>
        <taxon>Tracheophyta</taxon>
        <taxon>Spermatophyta</taxon>
        <taxon>Magnoliopsida</taxon>
        <taxon>eudicotyledons</taxon>
        <taxon>Gunneridae</taxon>
        <taxon>Pentapetalae</taxon>
        <taxon>rosids</taxon>
        <taxon>fabids</taxon>
        <taxon>Malpighiales</taxon>
        <taxon>Euphorbiaceae</taxon>
        <taxon>Acalyphoideae</taxon>
        <taxon>Acalypheae</taxon>
        <taxon>Ricinus</taxon>
    </lineage>
</organism>
<feature type="compositionally biased region" description="Basic and acidic residues" evidence="5">
    <location>
        <begin position="711"/>
        <end position="737"/>
    </location>
</feature>
<proteinExistence type="predicted"/>
<feature type="compositionally biased region" description="Low complexity" evidence="5">
    <location>
        <begin position="271"/>
        <end position="321"/>
    </location>
</feature>
<dbReference type="Gene3D" id="3.30.40.10">
    <property type="entry name" value="Zinc/RING finger domain, C3HC4 (zinc finger)"/>
    <property type="match status" value="1"/>
</dbReference>
<name>B9S381_RICCO</name>
<feature type="compositionally biased region" description="Polar residues" evidence="5">
    <location>
        <begin position="770"/>
        <end position="782"/>
    </location>
</feature>
<reference evidence="8" key="1">
    <citation type="journal article" date="2010" name="Nat. Biotechnol.">
        <title>Draft genome sequence of the oilseed species Ricinus communis.</title>
        <authorList>
            <person name="Chan A.P."/>
            <person name="Crabtree J."/>
            <person name="Zhao Q."/>
            <person name="Lorenzi H."/>
            <person name="Orvis J."/>
            <person name="Puiu D."/>
            <person name="Melake-Berhan A."/>
            <person name="Jones K.M."/>
            <person name="Redman J."/>
            <person name="Chen G."/>
            <person name="Cahoon E.B."/>
            <person name="Gedil M."/>
            <person name="Stanke M."/>
            <person name="Haas B.J."/>
            <person name="Wortman J.R."/>
            <person name="Fraser-Liggett C.M."/>
            <person name="Ravel J."/>
            <person name="Rabinowicz P.D."/>
        </authorList>
    </citation>
    <scope>NUCLEOTIDE SEQUENCE [LARGE SCALE GENOMIC DNA]</scope>
    <source>
        <strain evidence="8">cv. Hale</strain>
    </source>
</reference>
<feature type="compositionally biased region" description="Polar residues" evidence="5">
    <location>
        <begin position="477"/>
        <end position="487"/>
    </location>
</feature>
<evidence type="ECO:0000313" key="7">
    <source>
        <dbReference type="EMBL" id="EEF41863.1"/>
    </source>
</evidence>
<accession>B9S381</accession>
<dbReference type="InterPro" id="IPR017907">
    <property type="entry name" value="Znf_RING_CS"/>
</dbReference>
<dbReference type="PROSITE" id="PS50089">
    <property type="entry name" value="ZF_RING_2"/>
    <property type="match status" value="1"/>
</dbReference>
<keyword evidence="8" id="KW-1185">Reference proteome</keyword>
<dbReference type="InterPro" id="IPR013083">
    <property type="entry name" value="Znf_RING/FYVE/PHD"/>
</dbReference>
<evidence type="ECO:0000313" key="8">
    <source>
        <dbReference type="Proteomes" id="UP000008311"/>
    </source>
</evidence>
<evidence type="ECO:0000256" key="1">
    <source>
        <dbReference type="ARBA" id="ARBA00022723"/>
    </source>
</evidence>
<evidence type="ECO:0000256" key="3">
    <source>
        <dbReference type="ARBA" id="ARBA00022833"/>
    </source>
</evidence>
<evidence type="ECO:0000256" key="5">
    <source>
        <dbReference type="SAM" id="MobiDB-lite"/>
    </source>
</evidence>
<feature type="region of interest" description="Disordered" evidence="5">
    <location>
        <begin position="1000"/>
        <end position="1032"/>
    </location>
</feature>
<evidence type="ECO:0000256" key="4">
    <source>
        <dbReference type="PROSITE-ProRule" id="PRU00175"/>
    </source>
</evidence>
<dbReference type="eggNOG" id="ENOG502QT1Y">
    <property type="taxonomic scope" value="Eukaryota"/>
</dbReference>
<feature type="region of interest" description="Disordered" evidence="5">
    <location>
        <begin position="271"/>
        <end position="511"/>
    </location>
</feature>
<keyword evidence="2 4" id="KW-0863">Zinc-finger</keyword>
<feature type="compositionally biased region" description="Low complexity" evidence="5">
    <location>
        <begin position="407"/>
        <end position="422"/>
    </location>
</feature>
<feature type="compositionally biased region" description="Low complexity" evidence="5">
    <location>
        <begin position="456"/>
        <end position="474"/>
    </location>
</feature>
<feature type="region of interest" description="Disordered" evidence="5">
    <location>
        <begin position="643"/>
        <end position="783"/>
    </location>
</feature>
<feature type="compositionally biased region" description="Basic and acidic residues" evidence="5">
    <location>
        <begin position="758"/>
        <end position="769"/>
    </location>
</feature>
<evidence type="ECO:0000259" key="6">
    <source>
        <dbReference type="PROSITE" id="PS50089"/>
    </source>
</evidence>
<feature type="compositionally biased region" description="Low complexity" evidence="5">
    <location>
        <begin position="491"/>
        <end position="511"/>
    </location>
</feature>
<feature type="compositionally biased region" description="Low complexity" evidence="5">
    <location>
        <begin position="346"/>
        <end position="375"/>
    </location>
</feature>
<feature type="compositionally biased region" description="Basic and acidic residues" evidence="5">
    <location>
        <begin position="1021"/>
        <end position="1031"/>
    </location>
</feature>
<dbReference type="PROSITE" id="PS00518">
    <property type="entry name" value="ZF_RING_1"/>
    <property type="match status" value="1"/>
</dbReference>
<gene>
    <name evidence="7" type="ORF">RCOM_0731250</name>
</gene>
<feature type="region of interest" description="Disordered" evidence="5">
    <location>
        <begin position="141"/>
        <end position="206"/>
    </location>
</feature>
<dbReference type="PANTHER" id="PTHR37393">
    <property type="entry name" value="AT-RICH INTERACTIVE DOMAIN-CONTAINING PROTEIN 1A-LIKE"/>
    <property type="match status" value="1"/>
</dbReference>
<evidence type="ECO:0000256" key="2">
    <source>
        <dbReference type="ARBA" id="ARBA00022771"/>
    </source>
</evidence>
<feature type="domain" description="RING-type" evidence="6">
    <location>
        <begin position="20"/>
        <end position="59"/>
    </location>
</feature>
<dbReference type="OrthoDB" id="9049620at2759"/>
<feature type="compositionally biased region" description="Polar residues" evidence="5">
    <location>
        <begin position="188"/>
        <end position="206"/>
    </location>
</feature>
<feature type="compositionally biased region" description="Low complexity" evidence="5">
    <location>
        <begin position="168"/>
        <end position="187"/>
    </location>
</feature>
<dbReference type="PANTHER" id="PTHR37393:SF1">
    <property type="entry name" value="AT-RICH INTERACTIVE DOMAIN-CONTAINING PROTEIN 1A-LIKE"/>
    <property type="match status" value="1"/>
</dbReference>
<dbReference type="EMBL" id="EQ973857">
    <property type="protein sequence ID" value="EEF41863.1"/>
    <property type="molecule type" value="Genomic_DNA"/>
</dbReference>
<feature type="region of interest" description="Disordered" evidence="5">
    <location>
        <begin position="1297"/>
        <end position="1329"/>
    </location>
</feature>
<dbReference type="InterPro" id="IPR001841">
    <property type="entry name" value="Znf_RING"/>
</dbReference>
<feature type="compositionally biased region" description="Polar residues" evidence="5">
    <location>
        <begin position="643"/>
        <end position="660"/>
    </location>
</feature>
<dbReference type="InParanoid" id="B9S381"/>
<dbReference type="STRING" id="3988.B9S381"/>
<keyword evidence="1" id="KW-0479">Metal-binding</keyword>
<dbReference type="KEGG" id="rcu:8279790"/>
<dbReference type="GO" id="GO:0008270">
    <property type="term" value="F:zinc ion binding"/>
    <property type="evidence" value="ECO:0007669"/>
    <property type="project" value="UniProtKB-KW"/>
</dbReference>